<dbReference type="OrthoDB" id="6270875at2"/>
<proteinExistence type="predicted"/>
<dbReference type="RefSeq" id="WP_121839828.1">
    <property type="nucleotide sequence ID" value="NZ_ML014801.1"/>
</dbReference>
<keyword evidence="1" id="KW-0472">Membrane</keyword>
<feature type="transmembrane region" description="Helical" evidence="1">
    <location>
        <begin position="93"/>
        <end position="114"/>
    </location>
</feature>
<evidence type="ECO:0000313" key="3">
    <source>
        <dbReference type="Proteomes" id="UP000281474"/>
    </source>
</evidence>
<protein>
    <submittedName>
        <fullName evidence="2">Uncharacterized protein</fullName>
    </submittedName>
</protein>
<evidence type="ECO:0000313" key="2">
    <source>
        <dbReference type="EMBL" id="RLV58873.1"/>
    </source>
</evidence>
<evidence type="ECO:0000256" key="1">
    <source>
        <dbReference type="SAM" id="Phobius"/>
    </source>
</evidence>
<name>A0A3L8PW78_9GAMM</name>
<organism evidence="2 3">
    <name type="scientific">Parashewanella curva</name>
    <dbReference type="NCBI Taxonomy" id="2338552"/>
    <lineage>
        <taxon>Bacteria</taxon>
        <taxon>Pseudomonadati</taxon>
        <taxon>Pseudomonadota</taxon>
        <taxon>Gammaproteobacteria</taxon>
        <taxon>Alteromonadales</taxon>
        <taxon>Shewanellaceae</taxon>
        <taxon>Parashewanella</taxon>
    </lineage>
</organism>
<sequence>MTLSLMPKSLIALLLCYLAIVSAGLLTKTAVIFCLVLIVLVIAIIGKQKAALLMLRVFTGLQVLAISFLPYAASQANESIFKLLEFNLSISTTTEYTILGVWAVFCAFQVWVTINRTVAKWFENKNTFNVVG</sequence>
<keyword evidence="1" id="KW-1133">Transmembrane helix</keyword>
<dbReference type="Proteomes" id="UP000281474">
    <property type="component" value="Unassembled WGS sequence"/>
</dbReference>
<keyword evidence="3" id="KW-1185">Reference proteome</keyword>
<comment type="caution">
    <text evidence="2">The sequence shown here is derived from an EMBL/GenBank/DDBJ whole genome shotgun (WGS) entry which is preliminary data.</text>
</comment>
<dbReference type="AlphaFoldDB" id="A0A3L8PW78"/>
<feature type="transmembrane region" description="Helical" evidence="1">
    <location>
        <begin position="12"/>
        <end position="45"/>
    </location>
</feature>
<reference evidence="2 3" key="1">
    <citation type="submission" date="2018-09" db="EMBL/GenBank/DDBJ databases">
        <title>Phylogeny of the Shewanellaceae, and recommendation for two new genera, Pseudoshewanella and Parashewanella.</title>
        <authorList>
            <person name="Wang G."/>
        </authorList>
    </citation>
    <scope>NUCLEOTIDE SEQUENCE [LARGE SCALE GENOMIC DNA]</scope>
    <source>
        <strain evidence="2 3">C51</strain>
    </source>
</reference>
<gene>
    <name evidence="2" type="ORF">D5018_15080</name>
</gene>
<keyword evidence="1" id="KW-0812">Transmembrane</keyword>
<accession>A0A3L8PW78</accession>
<dbReference type="EMBL" id="QZEI01000052">
    <property type="protein sequence ID" value="RLV58873.1"/>
    <property type="molecule type" value="Genomic_DNA"/>
</dbReference>
<feature type="transmembrane region" description="Helical" evidence="1">
    <location>
        <begin position="52"/>
        <end position="73"/>
    </location>
</feature>